<feature type="domain" description="Cytochrome C Planctomycete-type" evidence="4">
    <location>
        <begin position="50"/>
        <end position="110"/>
    </location>
</feature>
<reference evidence="5" key="1">
    <citation type="submission" date="2018-06" db="EMBL/GenBank/DDBJ databases">
        <authorList>
            <person name="Zhirakovskaya E."/>
        </authorList>
    </citation>
    <scope>NUCLEOTIDE SEQUENCE</scope>
</reference>
<proteinExistence type="predicted"/>
<evidence type="ECO:0000259" key="4">
    <source>
        <dbReference type="Pfam" id="PF07635"/>
    </source>
</evidence>
<sequence>MTHLPRISFCVTALTFLLLCCCVSVTFADAKRKQLDFFEEKIRPILVKHCYECHSAKADEMDSDYSVDTRMGVRLAGSSGKRAIIPGNPNGSYLLKLINHEIKDLEMPPEKEKLPKTVIADFKKWIEMGAPDPRNGNPLKMRLEADKKKSQQLWSLQRPVKTKLPKVKNKNWSKHPVDQFVLAQLERKKLQPVEEASPEALLRRVYFDLTGLPPSPAVVEAFVKNSSPVAYAKVVDTLLKSPRFGERWGRHWLDLARYAESSGMEFNFTYPYAWPYRDYVINSLNKDKPYDRFITEQIAGDLLPAKNLKEREENLIATGLLAVGPKRHDASPTVYNMDLADDQIKVVSETFLGLSVGCARCHDHKFDPIPTKDYYALASIFRSTKTLTGTRIIKYSRYKSAAIPFGPNAKELNKKYQVYLTQLDKRTKVMLALNNKLTKQKGNNKKSEKNKKEIAQLKVKIKETKKKLKEFKKSAPPQPNYAMGVNAGKTTDLYVAIGGIVRTRGEKAPRGFLTAVKVRNTPQIGKKSCGRLELAQWITDPSNPLVARVMVNRIWQHLLGRGLVTTPNNFGALGKAPSHPQLLDYLAVTFAEKKWSVKKMIRFIVLSRTYQLATHRNQANELIDPKNIFLWKATSRRLEVEPLRDAILAASGELNLTPPQGSTVTKLGQKLARYIPYEKINPANKHRSVYVPIVRNYEMHIMQEFDFASSSLVVGKRSETTTAKQALFLLNNDFIIKQAEAMARLLLKQKPQSIGARIRLAYIRTLSRQPTATELNTVKQYITRAEKKLLKTHPDAQQRRQLVLASFVQMIFGSAEFRHLIQPPHLGEPLQ</sequence>
<dbReference type="Pfam" id="PF07583">
    <property type="entry name" value="PSCyt2"/>
    <property type="match status" value="1"/>
</dbReference>
<evidence type="ECO:0000256" key="1">
    <source>
        <dbReference type="SAM" id="Coils"/>
    </source>
</evidence>
<dbReference type="PANTHER" id="PTHR35889:SF3">
    <property type="entry name" value="F-BOX DOMAIN-CONTAINING PROTEIN"/>
    <property type="match status" value="1"/>
</dbReference>
<dbReference type="EMBL" id="UOGL01000383">
    <property type="protein sequence ID" value="VAX39923.1"/>
    <property type="molecule type" value="Genomic_DNA"/>
</dbReference>
<dbReference type="InterPro" id="IPR022655">
    <property type="entry name" value="DUF1553"/>
</dbReference>
<dbReference type="InterPro" id="IPR011429">
    <property type="entry name" value="Cyt_c_Planctomycete-type"/>
</dbReference>
<gene>
    <name evidence="5" type="ORF">MNBD_PLANCTO02-289</name>
</gene>
<protein>
    <recommendedName>
        <fullName evidence="6">Cytochrome c domain-containing protein</fullName>
    </recommendedName>
</protein>
<keyword evidence="1" id="KW-0175">Coiled coil</keyword>
<evidence type="ECO:0000259" key="3">
    <source>
        <dbReference type="Pfam" id="PF07587"/>
    </source>
</evidence>
<dbReference type="InterPro" id="IPR011444">
    <property type="entry name" value="DUF1549"/>
</dbReference>
<dbReference type="Pfam" id="PF07635">
    <property type="entry name" value="PSCyt1"/>
    <property type="match status" value="1"/>
</dbReference>
<accession>A0A3B1DSW6</accession>
<organism evidence="5">
    <name type="scientific">hydrothermal vent metagenome</name>
    <dbReference type="NCBI Taxonomy" id="652676"/>
    <lineage>
        <taxon>unclassified sequences</taxon>
        <taxon>metagenomes</taxon>
        <taxon>ecological metagenomes</taxon>
    </lineage>
</organism>
<feature type="domain" description="DUF1549" evidence="2">
    <location>
        <begin position="176"/>
        <end position="385"/>
    </location>
</feature>
<name>A0A3B1DSW6_9ZZZZ</name>
<dbReference type="PANTHER" id="PTHR35889">
    <property type="entry name" value="CYCLOINULO-OLIGOSACCHARIDE FRUCTANOTRANSFERASE-RELATED"/>
    <property type="match status" value="1"/>
</dbReference>
<evidence type="ECO:0008006" key="6">
    <source>
        <dbReference type="Google" id="ProtNLM"/>
    </source>
</evidence>
<dbReference type="Pfam" id="PF07587">
    <property type="entry name" value="PSD1"/>
    <property type="match status" value="1"/>
</dbReference>
<feature type="domain" description="DUF1553" evidence="3">
    <location>
        <begin position="530"/>
        <end position="781"/>
    </location>
</feature>
<evidence type="ECO:0000313" key="5">
    <source>
        <dbReference type="EMBL" id="VAX39923.1"/>
    </source>
</evidence>
<feature type="coiled-coil region" evidence="1">
    <location>
        <begin position="447"/>
        <end position="474"/>
    </location>
</feature>
<dbReference type="AlphaFoldDB" id="A0A3B1DSW6"/>
<evidence type="ECO:0000259" key="2">
    <source>
        <dbReference type="Pfam" id="PF07583"/>
    </source>
</evidence>